<dbReference type="SMART" id="SM00869">
    <property type="entry name" value="Autotransporter"/>
    <property type="match status" value="1"/>
</dbReference>
<accession>A0A6L5C2W6</accession>
<dbReference type="Gene3D" id="2.40.128.130">
    <property type="entry name" value="Autotransporter beta-domain"/>
    <property type="match status" value="1"/>
</dbReference>
<dbReference type="InterPro" id="IPR005546">
    <property type="entry name" value="Autotransporte_beta"/>
</dbReference>
<dbReference type="Pfam" id="PF03797">
    <property type="entry name" value="Autotransporter"/>
    <property type="match status" value="1"/>
</dbReference>
<dbReference type="InterPro" id="IPR036709">
    <property type="entry name" value="Autotransporte_beta_dom_sf"/>
</dbReference>
<protein>
    <submittedName>
        <fullName evidence="4">Putative autotransporter</fullName>
    </submittedName>
</protein>
<dbReference type="InterPro" id="IPR051551">
    <property type="entry name" value="Autotransporter_adhesion"/>
</dbReference>
<dbReference type="Proteomes" id="UP000475265">
    <property type="component" value="Unassembled WGS sequence"/>
</dbReference>
<dbReference type="InterPro" id="IPR011050">
    <property type="entry name" value="Pectin_lyase_fold/virulence"/>
</dbReference>
<evidence type="ECO:0000313" key="5">
    <source>
        <dbReference type="Proteomes" id="UP000475265"/>
    </source>
</evidence>
<evidence type="ECO:0000259" key="3">
    <source>
        <dbReference type="PROSITE" id="PS51208"/>
    </source>
</evidence>
<name>A0A6L5C2W6_9PSED</name>
<evidence type="ECO:0000313" key="4">
    <source>
        <dbReference type="EMBL" id="KAF2395321.1"/>
    </source>
</evidence>
<dbReference type="GO" id="GO:0019867">
    <property type="term" value="C:outer membrane"/>
    <property type="evidence" value="ECO:0007669"/>
    <property type="project" value="InterPro"/>
</dbReference>
<proteinExistence type="predicted"/>
<dbReference type="InterPro" id="IPR006315">
    <property type="entry name" value="OM_autotransptr_brl_dom"/>
</dbReference>
<dbReference type="PANTHER" id="PTHR35037:SF7">
    <property type="entry name" value="AUTOTRANSPORTER"/>
    <property type="match status" value="1"/>
</dbReference>
<feature type="signal peptide" evidence="2">
    <location>
        <begin position="1"/>
        <end position="34"/>
    </location>
</feature>
<dbReference type="PANTHER" id="PTHR35037">
    <property type="entry name" value="C-TERMINAL REGION OF AIDA-LIKE PROTEIN"/>
    <property type="match status" value="1"/>
</dbReference>
<reference evidence="4 5" key="1">
    <citation type="submission" date="2019-12" db="EMBL/GenBank/DDBJ databases">
        <title>Endophytic bacteria associated with Panax ginseng seedlings.</title>
        <authorList>
            <person name="Park J.M."/>
            <person name="Shin R."/>
            <person name="Jo S.H."/>
        </authorList>
    </citation>
    <scope>NUCLEOTIDE SEQUENCE [LARGE SCALE GENOMIC DNA]</scope>
    <source>
        <strain evidence="4 5">PgKB32</strain>
    </source>
</reference>
<evidence type="ECO:0000256" key="2">
    <source>
        <dbReference type="SAM" id="SignalP"/>
    </source>
</evidence>
<dbReference type="CDD" id="cd01343">
    <property type="entry name" value="PL1_Passenger_AT"/>
    <property type="match status" value="1"/>
</dbReference>
<comment type="caution">
    <text evidence="4">The sequence shown here is derived from an EMBL/GenBank/DDBJ whole genome shotgun (WGS) entry which is preliminary data.</text>
</comment>
<dbReference type="SUPFAM" id="SSF51126">
    <property type="entry name" value="Pectin lyase-like"/>
    <property type="match status" value="1"/>
</dbReference>
<dbReference type="PROSITE" id="PS51208">
    <property type="entry name" value="AUTOTRANSPORTER"/>
    <property type="match status" value="1"/>
</dbReference>
<dbReference type="EMBL" id="JAAAXX010000001">
    <property type="protein sequence ID" value="KAF2395321.1"/>
    <property type="molecule type" value="Genomic_DNA"/>
</dbReference>
<dbReference type="InterPro" id="IPR003991">
    <property type="entry name" value="Pertactin_virulence_factor"/>
</dbReference>
<gene>
    <name evidence="4" type="ORF">FX983_03305</name>
</gene>
<sequence>MQSIKGDEPKSRVKIWLGSSSLCLSFWMAQSSFAGQLVGGSQTITDGDPEQWTLSQNATLNVDGAQTLDITATQSLLNASSATTGQINASLGSTVSLANTTVNGGNARAGVEVSNSTATISDSAINGNRLGLQAVREVSTSTGSTVTVTGSSITGVTGGARATAFSTLALSNSTIEGTGTSSFGLALLSGTASASNGTRIIGGQNGATLGLEGNGFPASQLQLDSSSVEGKNGSAIVVDYAGISAPVSSIDVRNGSTLTGSNGMILEVKGSGNAAMNVDSSNLTGNVLITDNSVAQLNFTQGSLVGDVTADAGATANVALQQGSQLTGIMNNVTTVNINTGAAWNMTGSSQVGDLVLNDGRVKFGADNAFYQLNVHNLSGNGLFEMGTDFATNQSDFLNVTGTASGNHQLLISSSGSEPASGQPIQVVHTAGGDARFSLANANGEVDLGAFSYGLKQNETGNDWFLDPATRSVSPSTRAVTALFNTAPTVWYGEMTSLRSRMGELRFNQEKSGAWLRTYGNKYNVTDAFGDGYRQTQQGFALGADAPLQLGNGQWLLGVMAGHSSSDLNLHGGTSGTIKSYYIGSYLTWMDDVSGYYADGVLKFNRFQNDAKVGMSDGTRSKGDYDNSGVGGSVEIGRHIKLDDGYFVEPFTQWSTVIIQGKDYVLNNSLQVEGDRTRSLLGKAGVTMGRDVQLNDGTKVQPYIRGALAHEFSKNNKVNVNNNVFNNDLSGSRAELGAGVAISLSERWQAHAELEYMNGKNIEMPIGATVGVQFKW</sequence>
<dbReference type="NCBIfam" id="TIGR01414">
    <property type="entry name" value="autotrans_barl"/>
    <property type="match status" value="1"/>
</dbReference>
<dbReference type="AlphaFoldDB" id="A0A6L5C2W6"/>
<dbReference type="InterPro" id="IPR012332">
    <property type="entry name" value="Autotransporter_pectin_lyase_C"/>
</dbReference>
<feature type="chain" id="PRO_5027084317" evidence="2">
    <location>
        <begin position="35"/>
        <end position="776"/>
    </location>
</feature>
<dbReference type="InterPro" id="IPR004899">
    <property type="entry name" value="Pertactin_central"/>
</dbReference>
<keyword evidence="1 2" id="KW-0732">Signal</keyword>
<dbReference type="Gene3D" id="2.160.20.20">
    <property type="match status" value="1"/>
</dbReference>
<evidence type="ECO:0000256" key="1">
    <source>
        <dbReference type="ARBA" id="ARBA00022729"/>
    </source>
</evidence>
<dbReference type="Pfam" id="PF03212">
    <property type="entry name" value="Pertactin"/>
    <property type="match status" value="1"/>
</dbReference>
<dbReference type="SUPFAM" id="SSF103515">
    <property type="entry name" value="Autotransporter"/>
    <property type="match status" value="1"/>
</dbReference>
<dbReference type="PRINTS" id="PR01484">
    <property type="entry name" value="PRTACTNFAMLY"/>
</dbReference>
<organism evidence="4 5">
    <name type="scientific">Pseudomonas frederiksbergensis</name>
    <dbReference type="NCBI Taxonomy" id="104087"/>
    <lineage>
        <taxon>Bacteria</taxon>
        <taxon>Pseudomonadati</taxon>
        <taxon>Pseudomonadota</taxon>
        <taxon>Gammaproteobacteria</taxon>
        <taxon>Pseudomonadales</taxon>
        <taxon>Pseudomonadaceae</taxon>
        <taxon>Pseudomonas</taxon>
    </lineage>
</organism>
<feature type="domain" description="Autotransporter" evidence="3">
    <location>
        <begin position="507"/>
        <end position="776"/>
    </location>
</feature>